<reference evidence="3" key="1">
    <citation type="submission" date="2024-07" db="EMBL/GenBank/DDBJ databases">
        <title>Two chromosome-level genome assemblies of Korean endemic species Abeliophyllum distichum and Forsythia ovata (Oleaceae).</title>
        <authorList>
            <person name="Jang H."/>
        </authorList>
    </citation>
    <scope>NUCLEOTIDE SEQUENCE [LARGE SCALE GENOMIC DNA]</scope>
</reference>
<accession>A0ABD1TWJ1</accession>
<evidence type="ECO:0000313" key="3">
    <source>
        <dbReference type="Proteomes" id="UP001604336"/>
    </source>
</evidence>
<dbReference type="PANTHER" id="PTHR33223">
    <property type="entry name" value="CCHC-TYPE DOMAIN-CONTAINING PROTEIN"/>
    <property type="match status" value="1"/>
</dbReference>
<dbReference type="PANTHER" id="PTHR33223:SF10">
    <property type="entry name" value="AMINOTRANSFERASE-LIKE PLANT MOBILE DOMAIN-CONTAINING PROTEIN"/>
    <property type="match status" value="1"/>
</dbReference>
<organism evidence="2 3">
    <name type="scientific">Abeliophyllum distichum</name>
    <dbReference type="NCBI Taxonomy" id="126358"/>
    <lineage>
        <taxon>Eukaryota</taxon>
        <taxon>Viridiplantae</taxon>
        <taxon>Streptophyta</taxon>
        <taxon>Embryophyta</taxon>
        <taxon>Tracheophyta</taxon>
        <taxon>Spermatophyta</taxon>
        <taxon>Magnoliopsida</taxon>
        <taxon>eudicotyledons</taxon>
        <taxon>Gunneridae</taxon>
        <taxon>Pentapetalae</taxon>
        <taxon>asterids</taxon>
        <taxon>lamiids</taxon>
        <taxon>Lamiales</taxon>
        <taxon>Oleaceae</taxon>
        <taxon>Forsythieae</taxon>
        <taxon>Abeliophyllum</taxon>
    </lineage>
</organism>
<dbReference type="EMBL" id="JBFOLK010000004">
    <property type="protein sequence ID" value="KAL2516888.1"/>
    <property type="molecule type" value="Genomic_DNA"/>
</dbReference>
<evidence type="ECO:0000313" key="2">
    <source>
        <dbReference type="EMBL" id="KAL2516888.1"/>
    </source>
</evidence>
<evidence type="ECO:0000259" key="1">
    <source>
        <dbReference type="Pfam" id="PF03732"/>
    </source>
</evidence>
<comment type="caution">
    <text evidence="2">The sequence shown here is derived from an EMBL/GenBank/DDBJ whole genome shotgun (WGS) entry which is preliminary data.</text>
</comment>
<name>A0ABD1TWJ1_9LAMI</name>
<dbReference type="InterPro" id="IPR005162">
    <property type="entry name" value="Retrotrans_gag_dom"/>
</dbReference>
<dbReference type="Pfam" id="PF03732">
    <property type="entry name" value="Retrotrans_gag"/>
    <property type="match status" value="1"/>
</dbReference>
<keyword evidence="3" id="KW-1185">Reference proteome</keyword>
<feature type="domain" description="Retrotransposon gag" evidence="1">
    <location>
        <begin position="5"/>
        <end position="80"/>
    </location>
</feature>
<dbReference type="AlphaFoldDB" id="A0ABD1TWJ1"/>
<gene>
    <name evidence="2" type="ORF">Adt_13135</name>
</gene>
<proteinExistence type="predicted"/>
<protein>
    <submittedName>
        <fullName evidence="2">Retrotrans gag domain-containing protein</fullName>
    </submittedName>
</protein>
<sequence length="132" mass="15196">MCRTFPPTLRQEARDWVATLPPKSIRTFDEFSKSFATHFASSKYVKKTAISLMQLTQDKGELLKDFIARFNRATLGIKDLQMSAVVTTMMSETKVVLSRCHSLKTRRILCMSYSGEEKSMWMLKKHISLPKV</sequence>
<dbReference type="Proteomes" id="UP001604336">
    <property type="component" value="Unassembled WGS sequence"/>
</dbReference>